<dbReference type="EMBL" id="LR134173">
    <property type="protein sequence ID" value="VEB37241.1"/>
    <property type="molecule type" value="Genomic_DNA"/>
</dbReference>
<dbReference type="PATRIC" id="fig|28084.5.peg.1576"/>
<reference evidence="2 4" key="2">
    <citation type="submission" date="2018-12" db="EMBL/GenBank/DDBJ databases">
        <authorList>
            <consortium name="Pathogen Informatics"/>
        </authorList>
    </citation>
    <scope>NUCLEOTIDE SEQUENCE [LARGE SCALE GENOMIC DNA]</scope>
    <source>
        <strain evidence="2 4">NCTC11976</strain>
    </source>
</reference>
<dbReference type="RefSeq" id="WP_028381783.1">
    <property type="nucleotide sequence ID" value="NZ_CAAAIT010000008.1"/>
</dbReference>
<evidence type="ECO:0000313" key="2">
    <source>
        <dbReference type="EMBL" id="VEB37241.1"/>
    </source>
</evidence>
<name>A0A0W0S942_9GAMM</name>
<accession>A0A0W0S942</accession>
<gene>
    <name evidence="1" type="ORF">Lche_1449</name>
    <name evidence="2" type="ORF">NCTC11976_02115</name>
</gene>
<sequence>MAEYKIEKPELGTHFELSYAKVVKQIKENNTAFTGIPNKIKNQFLNFHHLLPNQQLELISNLSEIHDLPQEIIDLMNQFPYFETISHETLTRIGDFLKKKDPKTDKDISALIRTHKRAHALFQPNRLGDLLSLLLLNTATGQQDRAEKIVDMHPELQLQCGTLTDYSGRTFKNITAYEYAYWAKDTHMCRMLEKYMDAETRAAMLKRCEDIEVNGLTYIQHGVEIKGSKHFDFTPLKTALENYIKGYDVWLSTRNWDAMEVAWRKVGILQRDVPVHVANEYCRKDRAFDPLPTFKEKTLPRELSFYNYRTRKEDSWFPFVISDSANRVIDFVIRGAMQPVGGVVGWATASAIYDLAALVQLDKVRTGELTQLRANLRRVDLAPREVFPSSK</sequence>
<evidence type="ECO:0000313" key="1">
    <source>
        <dbReference type="EMBL" id="KTC79429.1"/>
    </source>
</evidence>
<dbReference type="OrthoDB" id="5653210at2"/>
<reference evidence="1 3" key="1">
    <citation type="submission" date="2015-11" db="EMBL/GenBank/DDBJ databases">
        <title>Genomic analysis of 38 Legionella species identifies large and diverse effector repertoires.</title>
        <authorList>
            <person name="Burstein D."/>
            <person name="Amaro F."/>
            <person name="Zusman T."/>
            <person name="Lifshitz Z."/>
            <person name="Cohen O."/>
            <person name="Gilbert J.A."/>
            <person name="Pupko T."/>
            <person name="Shuman H.A."/>
            <person name="Segal G."/>
        </authorList>
    </citation>
    <scope>NUCLEOTIDE SEQUENCE [LARGE SCALE GENOMIC DNA]</scope>
    <source>
        <strain evidence="1 3">ORW</strain>
    </source>
</reference>
<dbReference type="EMBL" id="LNXW01000013">
    <property type="protein sequence ID" value="KTC79429.1"/>
    <property type="molecule type" value="Genomic_DNA"/>
</dbReference>
<dbReference type="Proteomes" id="UP000277577">
    <property type="component" value="Chromosome"/>
</dbReference>
<organism evidence="1 3">
    <name type="scientific">Legionella cherrii</name>
    <dbReference type="NCBI Taxonomy" id="28084"/>
    <lineage>
        <taxon>Bacteria</taxon>
        <taxon>Pseudomonadati</taxon>
        <taxon>Pseudomonadota</taxon>
        <taxon>Gammaproteobacteria</taxon>
        <taxon>Legionellales</taxon>
        <taxon>Legionellaceae</taxon>
        <taxon>Legionella</taxon>
    </lineage>
</organism>
<protein>
    <submittedName>
        <fullName evidence="2">SidC homolog</fullName>
    </submittedName>
</protein>
<evidence type="ECO:0000313" key="3">
    <source>
        <dbReference type="Proteomes" id="UP000054921"/>
    </source>
</evidence>
<evidence type="ECO:0000313" key="4">
    <source>
        <dbReference type="Proteomes" id="UP000277577"/>
    </source>
</evidence>
<dbReference type="Proteomes" id="UP000054921">
    <property type="component" value="Unassembled WGS sequence"/>
</dbReference>
<dbReference type="AlphaFoldDB" id="A0A0W0S942"/>
<keyword evidence="4" id="KW-1185">Reference proteome</keyword>
<proteinExistence type="predicted"/>